<name>A0A087SRY3_AUXPR</name>
<dbReference type="KEGG" id="apro:F751_5714"/>
<dbReference type="GeneID" id="23617105"/>
<reference evidence="2 3" key="1">
    <citation type="journal article" date="2014" name="BMC Genomics">
        <title>Oil accumulation mechanisms of the oleaginous microalga Chlorella protothecoides revealed through its genome, transcriptomes, and proteomes.</title>
        <authorList>
            <person name="Gao C."/>
            <person name="Wang Y."/>
            <person name="Shen Y."/>
            <person name="Yan D."/>
            <person name="He X."/>
            <person name="Dai J."/>
            <person name="Wu Q."/>
        </authorList>
    </citation>
    <scope>NUCLEOTIDE SEQUENCE [LARGE SCALE GENOMIC DNA]</scope>
    <source>
        <strain evidence="2 3">0710</strain>
    </source>
</reference>
<proteinExistence type="predicted"/>
<dbReference type="Proteomes" id="UP000028924">
    <property type="component" value="Unassembled WGS sequence"/>
</dbReference>
<dbReference type="AlphaFoldDB" id="A0A087SRY3"/>
<organism evidence="2 3">
    <name type="scientific">Auxenochlorella protothecoides</name>
    <name type="common">Green microalga</name>
    <name type="synonym">Chlorella protothecoides</name>
    <dbReference type="NCBI Taxonomy" id="3075"/>
    <lineage>
        <taxon>Eukaryota</taxon>
        <taxon>Viridiplantae</taxon>
        <taxon>Chlorophyta</taxon>
        <taxon>core chlorophytes</taxon>
        <taxon>Trebouxiophyceae</taxon>
        <taxon>Chlorellales</taxon>
        <taxon>Chlorellaceae</taxon>
        <taxon>Auxenochlorella</taxon>
    </lineage>
</organism>
<protein>
    <submittedName>
        <fullName evidence="2">Uncharacterized protein</fullName>
    </submittedName>
</protein>
<feature type="region of interest" description="Disordered" evidence="1">
    <location>
        <begin position="70"/>
        <end position="119"/>
    </location>
</feature>
<sequence length="235" mass="24392">MLPVWLPNATIPSFSQSDCLLQCSMKSRPQGAHNALIPHPAPCQPTSPTLLPPSTPSAVAARVSVSAYSKWQRREPERATSAGRGTSPAAGPRRPPQRPSRLGGRGALGGVGDADDAGRQALLPPRQLPLAHGLVLGAARLELVGQRLLANAVRLLLVDGLHQHALVLVHVTLDLQVQLAVQVAVDLLGVAVLLEHAAQHAQAAQPQDLGGQAGLAGSAPLTCMWVPGMEGGVVK</sequence>
<dbReference type="RefSeq" id="XP_011401506.1">
    <property type="nucleotide sequence ID" value="XM_011403204.1"/>
</dbReference>
<feature type="compositionally biased region" description="Pro residues" evidence="1">
    <location>
        <begin position="39"/>
        <end position="55"/>
    </location>
</feature>
<dbReference type="EMBL" id="KL662171">
    <property type="protein sequence ID" value="KFM28487.1"/>
    <property type="molecule type" value="Genomic_DNA"/>
</dbReference>
<evidence type="ECO:0000313" key="2">
    <source>
        <dbReference type="EMBL" id="KFM28487.1"/>
    </source>
</evidence>
<keyword evidence="3" id="KW-1185">Reference proteome</keyword>
<evidence type="ECO:0000313" key="3">
    <source>
        <dbReference type="Proteomes" id="UP000028924"/>
    </source>
</evidence>
<accession>A0A087SRY3</accession>
<evidence type="ECO:0000256" key="1">
    <source>
        <dbReference type="SAM" id="MobiDB-lite"/>
    </source>
</evidence>
<feature type="region of interest" description="Disordered" evidence="1">
    <location>
        <begin position="32"/>
        <end position="56"/>
    </location>
</feature>
<gene>
    <name evidence="2" type="ORF">F751_5714</name>
</gene>
<feature type="compositionally biased region" description="Gly residues" evidence="1">
    <location>
        <begin position="103"/>
        <end position="112"/>
    </location>
</feature>